<dbReference type="PANTHER" id="PTHR31589">
    <property type="entry name" value="PROTEIN, PUTATIVE (DUF239)-RELATED-RELATED"/>
    <property type="match status" value="1"/>
</dbReference>
<reference evidence="3" key="1">
    <citation type="journal article" date="2019" name="Nat. Commun.">
        <title>The genome of broomcorn millet.</title>
        <authorList>
            <person name="Zou C."/>
            <person name="Miki D."/>
            <person name="Li D."/>
            <person name="Tang Q."/>
            <person name="Xiao L."/>
            <person name="Rajput S."/>
            <person name="Deng P."/>
            <person name="Jia W."/>
            <person name="Huang R."/>
            <person name="Zhang M."/>
            <person name="Sun Y."/>
            <person name="Hu J."/>
            <person name="Fu X."/>
            <person name="Schnable P.S."/>
            <person name="Li F."/>
            <person name="Zhang H."/>
            <person name="Feng B."/>
            <person name="Zhu X."/>
            <person name="Liu R."/>
            <person name="Schnable J.C."/>
            <person name="Zhu J.-K."/>
            <person name="Zhang H."/>
        </authorList>
    </citation>
    <scope>NUCLEOTIDE SEQUENCE [LARGE SCALE GENOMIC DNA]</scope>
</reference>
<gene>
    <name evidence="2" type="ORF">C2845_PM05G05720</name>
</gene>
<proteinExistence type="predicted"/>
<dbReference type="InterPro" id="IPR025521">
    <property type="entry name" value="Neprosin_propep"/>
</dbReference>
<dbReference type="STRING" id="4540.A0A3L6T4Y0"/>
<dbReference type="OrthoDB" id="1858978at2759"/>
<dbReference type="AlphaFoldDB" id="A0A3L6T4Y0"/>
<keyword evidence="3" id="KW-1185">Reference proteome</keyword>
<accession>A0A3L6T4Y0</accession>
<dbReference type="Pfam" id="PF14365">
    <property type="entry name" value="Neprosin_AP"/>
    <property type="match status" value="1"/>
</dbReference>
<name>A0A3L6T4Y0_PANMI</name>
<evidence type="ECO:0000313" key="2">
    <source>
        <dbReference type="EMBL" id="RLN30678.1"/>
    </source>
</evidence>
<dbReference type="PANTHER" id="PTHR31589:SF135">
    <property type="entry name" value="OS05G0341100 PROTEIN"/>
    <property type="match status" value="1"/>
</dbReference>
<evidence type="ECO:0000313" key="3">
    <source>
        <dbReference type="Proteomes" id="UP000275267"/>
    </source>
</evidence>
<organism evidence="2 3">
    <name type="scientific">Panicum miliaceum</name>
    <name type="common">Proso millet</name>
    <name type="synonym">Broomcorn millet</name>
    <dbReference type="NCBI Taxonomy" id="4540"/>
    <lineage>
        <taxon>Eukaryota</taxon>
        <taxon>Viridiplantae</taxon>
        <taxon>Streptophyta</taxon>
        <taxon>Embryophyta</taxon>
        <taxon>Tracheophyta</taxon>
        <taxon>Spermatophyta</taxon>
        <taxon>Magnoliopsida</taxon>
        <taxon>Liliopsida</taxon>
        <taxon>Poales</taxon>
        <taxon>Poaceae</taxon>
        <taxon>PACMAD clade</taxon>
        <taxon>Panicoideae</taxon>
        <taxon>Panicodae</taxon>
        <taxon>Paniceae</taxon>
        <taxon>Panicinae</taxon>
        <taxon>Panicum</taxon>
        <taxon>Panicum sect. Panicum</taxon>
    </lineage>
</organism>
<dbReference type="Proteomes" id="UP000275267">
    <property type="component" value="Unassembled WGS sequence"/>
</dbReference>
<evidence type="ECO:0000259" key="1">
    <source>
        <dbReference type="Pfam" id="PF14365"/>
    </source>
</evidence>
<dbReference type="EMBL" id="PQIB02000003">
    <property type="protein sequence ID" value="RLN30678.1"/>
    <property type="molecule type" value="Genomic_DNA"/>
</dbReference>
<sequence>MTWHRNQTDEELSPVIAAPISTCWRDGLWITGESLAWLRLAQTMAASMDVVHLAEGIVIYLLLLVWPENDTNRATAGRRNLASGTPKALACDRKECLGIFDDSECYVPIVCRQGAEARPFSSRSPWFFRVAGGNKMVNMKQGDSVDMHMNSRHVIKTIQVQDGDVFDCIDIHQQPAFDHPLLKNHVIQMKPHTYPSVVHINYTSNATKSVRQLPTVGCPTGTIPMLRRNIEGDPMKSSHFHTMNNEPNWKLVGIKTSSYAIYGTRVSINVYEPEVQGKNRDLSASWTLLISQGSNNDGVGAGSILPCASFLLRDHDSPGATPECHRYCGPPARALPYTMKRVA</sequence>
<protein>
    <recommendedName>
        <fullName evidence="1">Neprosin activation peptide domain-containing protein</fullName>
    </recommendedName>
</protein>
<comment type="caution">
    <text evidence="2">The sequence shown here is derived from an EMBL/GenBank/DDBJ whole genome shotgun (WGS) entry which is preliminary data.</text>
</comment>
<feature type="domain" description="Neprosin activation peptide" evidence="1">
    <location>
        <begin position="157"/>
        <end position="248"/>
    </location>
</feature>
<dbReference type="InterPro" id="IPR053168">
    <property type="entry name" value="Glutamic_endopeptidase"/>
</dbReference>